<feature type="transmembrane region" description="Helical" evidence="1">
    <location>
        <begin position="395"/>
        <end position="412"/>
    </location>
</feature>
<dbReference type="KEGG" id="beq:BEWA_002620"/>
<dbReference type="AlphaFoldDB" id="L0AZ68"/>
<keyword evidence="1" id="KW-0812">Transmembrane</keyword>
<evidence type="ECO:0000313" key="2">
    <source>
        <dbReference type="EMBL" id="AFZ80855.1"/>
    </source>
</evidence>
<sequence length="630" mass="71708">MDSKRKLRKRVAMFLSGFNLLQPVRVALNCAIYTVTRFKIPTSKLGLFINMTNISITVASSASCILMSLYLILIAPNFGLSKYNRYLSIGTNWLVFIFDLFTLIAFSTGGGNGHITFYYWMIVMSAFSFGLTEAIIPTIDPYNIPFFTFGVPFSAIQVFLYHIFFLYIAAKLKLKDISYKIVVGQLSISIILSLGVAVIWTLSYYELKESKSRDYIQLQIEQTGNYSCKVNGTPSKTDEVKGTEIAVVEEQNALVGYRKYKHLSDANHTVSGLSNKDICIEGITLPTETFISACVYMATGENVPLLVELCTERRRGSVPNYTYYFKCQDSQWKGYIRYDNSKLYDHTEIALVLPRLKFGLLENLKFCYPEVTDNMLPNDKNKDLFKAVKGAKSPILIYTLALGTIYAFYPSVIPYKLIDHQRGYCIDLAVILITSLVGFINCLMANLPCLERFNPQVDWKENKKWQMSWFVFTPYVMCTILGFLALHYRHWGLSRFIRGNIWIVGLMSVTINACTRAAISVAFSAAPSQKSCEKDSLTEKYRDNDPDVVPKLVAFNSLAYQLLGNVVTTTGAGYHRVYERYQKDKTHWPTQDYNAFSAFWFWVASGSKEAWNSFTHSFTSDLRAELTKEN</sequence>
<evidence type="ECO:0000256" key="1">
    <source>
        <dbReference type="SAM" id="Phobius"/>
    </source>
</evidence>
<feature type="transmembrane region" description="Helical" evidence="1">
    <location>
        <begin position="86"/>
        <end position="106"/>
    </location>
</feature>
<dbReference type="STRING" id="1537102.L0AZ68"/>
<dbReference type="RefSeq" id="XP_004830521.1">
    <property type="nucleotide sequence ID" value="XM_004830464.1"/>
</dbReference>
<feature type="transmembrane region" description="Helical" evidence="1">
    <location>
        <begin position="145"/>
        <end position="169"/>
    </location>
</feature>
<dbReference type="Proteomes" id="UP000031512">
    <property type="component" value="Chromosome 3"/>
</dbReference>
<keyword evidence="1" id="KW-0472">Membrane</keyword>
<accession>L0AZ68</accession>
<keyword evidence="1" id="KW-1133">Transmembrane helix</keyword>
<gene>
    <name evidence="2" type="ORF">BEWA_002620</name>
</gene>
<feature type="transmembrane region" description="Helical" evidence="1">
    <location>
        <begin position="47"/>
        <end position="74"/>
    </location>
</feature>
<proteinExistence type="predicted"/>
<feature type="transmembrane region" description="Helical" evidence="1">
    <location>
        <begin position="424"/>
        <end position="447"/>
    </location>
</feature>
<keyword evidence="3" id="KW-1185">Reference proteome</keyword>
<protein>
    <submittedName>
        <fullName evidence="2">Uncharacterized protein</fullName>
    </submittedName>
</protein>
<dbReference type="GeneID" id="15805759"/>
<feature type="transmembrane region" description="Helical" evidence="1">
    <location>
        <begin position="500"/>
        <end position="523"/>
    </location>
</feature>
<feature type="transmembrane region" description="Helical" evidence="1">
    <location>
        <begin position="467"/>
        <end position="488"/>
    </location>
</feature>
<reference evidence="2 3" key="1">
    <citation type="journal article" date="2012" name="BMC Genomics">
        <title>Comparative genomic analysis and phylogenetic position of Theileria equi.</title>
        <authorList>
            <person name="Kappmeyer L.S."/>
            <person name="Thiagarajan M."/>
            <person name="Herndon D.R."/>
            <person name="Ramsay J.D."/>
            <person name="Caler E."/>
            <person name="Djikeng A."/>
            <person name="Gillespie J.J."/>
            <person name="Lau A.O."/>
            <person name="Roalson E.H."/>
            <person name="Silva J.C."/>
            <person name="Silva M.G."/>
            <person name="Suarez C.E."/>
            <person name="Ueti M.W."/>
            <person name="Nene V.M."/>
            <person name="Mealey R.H."/>
            <person name="Knowles D.P."/>
            <person name="Brayton K.A."/>
        </authorList>
    </citation>
    <scope>NUCLEOTIDE SEQUENCE [LARGE SCALE GENOMIC DNA]</scope>
    <source>
        <strain evidence="2 3">WA</strain>
    </source>
</reference>
<dbReference type="VEuPathDB" id="PiroplasmaDB:BEWA_002620"/>
<evidence type="ECO:0000313" key="3">
    <source>
        <dbReference type="Proteomes" id="UP000031512"/>
    </source>
</evidence>
<dbReference type="EMBL" id="CP001670">
    <property type="protein sequence ID" value="AFZ80855.1"/>
    <property type="molecule type" value="Genomic_DNA"/>
</dbReference>
<feature type="transmembrane region" description="Helical" evidence="1">
    <location>
        <begin position="181"/>
        <end position="205"/>
    </location>
</feature>
<organism evidence="2 3">
    <name type="scientific">Theileria equi strain WA</name>
    <dbReference type="NCBI Taxonomy" id="1537102"/>
    <lineage>
        <taxon>Eukaryota</taxon>
        <taxon>Sar</taxon>
        <taxon>Alveolata</taxon>
        <taxon>Apicomplexa</taxon>
        <taxon>Aconoidasida</taxon>
        <taxon>Piroplasmida</taxon>
        <taxon>Theileriidae</taxon>
        <taxon>Theileria</taxon>
    </lineage>
</organism>
<name>L0AZ68_THEEQ</name>
<feature type="transmembrane region" description="Helical" evidence="1">
    <location>
        <begin position="118"/>
        <end position="139"/>
    </location>
</feature>